<dbReference type="AlphaFoldDB" id="K2GDM2"/>
<accession>K2GDM2</accession>
<sequence>MIKNLIFDWSWTLSDDLTTIHTATMKVFEKLWLRILTLDEYKEEFTLPYMNFYHKFKKDAIREEVDILYIKEINSLDKPKPFKSTEIMLKSLNEKGLNMVILSSHPQENLEKEIKSHWLEKFFMQINWSIHDKSEAIVEIMKKLDFNSEETAYVWDMEHDIRAGKAAKVRTIAVTWGYQTRSRLSHEFPDYMIDDLRELEKLITL</sequence>
<dbReference type="SFLD" id="SFLDG01129">
    <property type="entry name" value="C1.5:_HAD__Beta-PGM__Phosphata"/>
    <property type="match status" value="1"/>
</dbReference>
<evidence type="ECO:0000313" key="1">
    <source>
        <dbReference type="EMBL" id="EKE28384.1"/>
    </source>
</evidence>
<name>K2GDM2_9BACT</name>
<dbReference type="EMBL" id="AMFJ01000341">
    <property type="protein sequence ID" value="EKE28384.1"/>
    <property type="molecule type" value="Genomic_DNA"/>
</dbReference>
<dbReference type="InterPro" id="IPR041492">
    <property type="entry name" value="HAD_2"/>
</dbReference>
<dbReference type="InterPro" id="IPR023214">
    <property type="entry name" value="HAD_sf"/>
</dbReference>
<evidence type="ECO:0008006" key="2">
    <source>
        <dbReference type="Google" id="ProtNLM"/>
    </source>
</evidence>
<dbReference type="GO" id="GO:0008967">
    <property type="term" value="F:phosphoglycolate phosphatase activity"/>
    <property type="evidence" value="ECO:0007669"/>
    <property type="project" value="TreeGrafter"/>
</dbReference>
<gene>
    <name evidence="1" type="ORF">ACD_3C00067G0018</name>
</gene>
<dbReference type="SFLD" id="SFLDS00003">
    <property type="entry name" value="Haloacid_Dehalogenase"/>
    <property type="match status" value="1"/>
</dbReference>
<dbReference type="SUPFAM" id="SSF56784">
    <property type="entry name" value="HAD-like"/>
    <property type="match status" value="1"/>
</dbReference>
<dbReference type="PANTHER" id="PTHR43434">
    <property type="entry name" value="PHOSPHOGLYCOLATE PHOSPHATASE"/>
    <property type="match status" value="1"/>
</dbReference>
<reference evidence="1" key="1">
    <citation type="journal article" date="2012" name="Science">
        <title>Fermentation, hydrogen, and sulfur metabolism in multiple uncultivated bacterial phyla.</title>
        <authorList>
            <person name="Wrighton K.C."/>
            <person name="Thomas B.C."/>
            <person name="Sharon I."/>
            <person name="Miller C.S."/>
            <person name="Castelle C.J."/>
            <person name="VerBerkmoes N.C."/>
            <person name="Wilkins M.J."/>
            <person name="Hettich R.L."/>
            <person name="Lipton M.S."/>
            <person name="Williams K.H."/>
            <person name="Long P.E."/>
            <person name="Banfield J.F."/>
        </authorList>
    </citation>
    <scope>NUCLEOTIDE SEQUENCE [LARGE SCALE GENOMIC DNA]</scope>
</reference>
<protein>
    <recommendedName>
        <fullName evidence="2">Phosphoglycolate phosphatase</fullName>
    </recommendedName>
</protein>
<dbReference type="PANTHER" id="PTHR43434:SF1">
    <property type="entry name" value="PHOSPHOGLYCOLATE PHOSPHATASE"/>
    <property type="match status" value="1"/>
</dbReference>
<dbReference type="Gene3D" id="3.40.50.1000">
    <property type="entry name" value="HAD superfamily/HAD-like"/>
    <property type="match status" value="1"/>
</dbReference>
<dbReference type="GO" id="GO:0005829">
    <property type="term" value="C:cytosol"/>
    <property type="evidence" value="ECO:0007669"/>
    <property type="project" value="TreeGrafter"/>
</dbReference>
<proteinExistence type="predicted"/>
<dbReference type="Pfam" id="PF13419">
    <property type="entry name" value="HAD_2"/>
    <property type="match status" value="1"/>
</dbReference>
<dbReference type="InterPro" id="IPR036412">
    <property type="entry name" value="HAD-like_sf"/>
</dbReference>
<dbReference type="GO" id="GO:0006281">
    <property type="term" value="P:DNA repair"/>
    <property type="evidence" value="ECO:0007669"/>
    <property type="project" value="TreeGrafter"/>
</dbReference>
<dbReference type="InterPro" id="IPR050155">
    <property type="entry name" value="HAD-like_hydrolase_sf"/>
</dbReference>
<comment type="caution">
    <text evidence="1">The sequence shown here is derived from an EMBL/GenBank/DDBJ whole genome shotgun (WGS) entry which is preliminary data.</text>
</comment>
<organism evidence="1">
    <name type="scientific">uncultured bacterium</name>
    <name type="common">gcode 4</name>
    <dbReference type="NCBI Taxonomy" id="1234023"/>
    <lineage>
        <taxon>Bacteria</taxon>
        <taxon>environmental samples</taxon>
    </lineage>
</organism>
<dbReference type="Gene3D" id="1.10.150.240">
    <property type="entry name" value="Putative phosphatase, domain 2"/>
    <property type="match status" value="1"/>
</dbReference>
<dbReference type="InterPro" id="IPR023198">
    <property type="entry name" value="PGP-like_dom2"/>
</dbReference>